<organism evidence="1 2">
    <name type="scientific">Pectobacterium cacticida</name>
    <dbReference type="NCBI Taxonomy" id="69221"/>
    <lineage>
        <taxon>Bacteria</taxon>
        <taxon>Pseudomonadati</taxon>
        <taxon>Pseudomonadota</taxon>
        <taxon>Gammaproteobacteria</taxon>
        <taxon>Enterobacterales</taxon>
        <taxon>Pectobacteriaceae</taxon>
        <taxon>Pectobacterium</taxon>
    </lineage>
</organism>
<dbReference type="RefSeq" id="WP_264497227.1">
    <property type="nucleotide sequence ID" value="NZ_CP109947.1"/>
</dbReference>
<gene>
    <name evidence="1" type="ORF">QNA12_01675</name>
</gene>
<accession>A0ABZ2GC25</accession>
<protein>
    <submittedName>
        <fullName evidence="1">Uncharacterized protein</fullName>
    </submittedName>
</protein>
<reference evidence="1 2" key="1">
    <citation type="journal article" date="2024" name="Front. Plant Sci.">
        <title>Comprehensive phenomic and genomic studies of the species, Pectobacterium cacticida and proposal for reclassification as Alcorniella cacticida comb. nov.</title>
        <authorList>
            <person name="Jonca J."/>
            <person name="Pirhonen M."/>
            <person name="Waleron M.M."/>
            <person name="Gawor J."/>
            <person name="Mrozik A."/>
            <person name="Smoktunowicz M."/>
            <person name="Waleron K."/>
            <person name="Waleron M."/>
        </authorList>
    </citation>
    <scope>NUCLEOTIDE SEQUENCE [LARGE SCALE GENOMIC DNA]</scope>
    <source>
        <strain evidence="1 2">DPMP6</strain>
    </source>
</reference>
<keyword evidence="2" id="KW-1185">Reference proteome</keyword>
<sequence length="62" mass="7183">MSDNSTPFTTLDKQITAWNTFLKSENKQIDHGEATIYALSTSEMYLRYIHKSTKLEQLETVI</sequence>
<name>A0ABZ2GC25_9GAMM</name>
<dbReference type="EMBL" id="CP125967">
    <property type="protein sequence ID" value="WWO38767.1"/>
    <property type="molecule type" value="Genomic_DNA"/>
</dbReference>
<evidence type="ECO:0000313" key="2">
    <source>
        <dbReference type="Proteomes" id="UP001379444"/>
    </source>
</evidence>
<proteinExistence type="predicted"/>
<dbReference type="Proteomes" id="UP001379444">
    <property type="component" value="Chromosome"/>
</dbReference>
<evidence type="ECO:0000313" key="1">
    <source>
        <dbReference type="EMBL" id="WWO38767.1"/>
    </source>
</evidence>